<feature type="region of interest" description="Disordered" evidence="7">
    <location>
        <begin position="43"/>
        <end position="125"/>
    </location>
</feature>
<sequence length="277" mass="29361">MNLKSVGIGAAVAVVIVGGGMLAGTAFAGNEHASNAANSSSISTAAKSSSSATVTSASAESSSSTKADDTASSSSSATKTSSSATAKASSSTKANDSTKSPKKDTPKPVEKPKVDPTPTAAETANKLRVPINWRLSSENKPYPDVNKYPNLWIHVSIAQQRVFLMTGNTVLYTMYCSTGMDRIGAGTPRGTFHIQKERGLSFYNPTAQGGAYNWTSFHNHGEYLFHSVPIYKNGQYILSEAAKLGKQEASHGCIRLSVPDAKWFHDTIKYNTKVVID</sequence>
<dbReference type="CDD" id="cd16913">
    <property type="entry name" value="YkuD_like"/>
    <property type="match status" value="1"/>
</dbReference>
<evidence type="ECO:0000259" key="8">
    <source>
        <dbReference type="PROSITE" id="PS52029"/>
    </source>
</evidence>
<accession>A0ABN8BQC3</accession>
<proteinExistence type="predicted"/>
<keyword evidence="3 6" id="KW-0133">Cell shape</keyword>
<dbReference type="Gene3D" id="2.40.440.10">
    <property type="entry name" value="L,D-transpeptidase catalytic domain-like"/>
    <property type="match status" value="1"/>
</dbReference>
<evidence type="ECO:0000313" key="10">
    <source>
        <dbReference type="Proteomes" id="UP000789719"/>
    </source>
</evidence>
<evidence type="ECO:0000256" key="5">
    <source>
        <dbReference type="ARBA" id="ARBA00023316"/>
    </source>
</evidence>
<dbReference type="SUPFAM" id="SSF141523">
    <property type="entry name" value="L,D-transpeptidase catalytic domain-like"/>
    <property type="match status" value="1"/>
</dbReference>
<keyword evidence="4 6" id="KW-0573">Peptidoglycan synthesis</keyword>
<dbReference type="PROSITE" id="PS52029">
    <property type="entry name" value="LD_TPASE"/>
    <property type="match status" value="1"/>
</dbReference>
<feature type="active site" description="Nucleophile" evidence="6">
    <location>
        <position position="253"/>
    </location>
</feature>
<evidence type="ECO:0000313" key="9">
    <source>
        <dbReference type="EMBL" id="CAH0418810.1"/>
    </source>
</evidence>
<keyword evidence="5 6" id="KW-0961">Cell wall biogenesis/degradation</keyword>
<organism evidence="9 10">
    <name type="scientific">Periweissella ghanensis</name>
    <dbReference type="NCBI Taxonomy" id="467997"/>
    <lineage>
        <taxon>Bacteria</taxon>
        <taxon>Bacillati</taxon>
        <taxon>Bacillota</taxon>
        <taxon>Bacilli</taxon>
        <taxon>Lactobacillales</taxon>
        <taxon>Lactobacillaceae</taxon>
        <taxon>Periweissella</taxon>
    </lineage>
</organism>
<dbReference type="PANTHER" id="PTHR30582">
    <property type="entry name" value="L,D-TRANSPEPTIDASE"/>
    <property type="match status" value="1"/>
</dbReference>
<dbReference type="InterPro" id="IPR038063">
    <property type="entry name" value="Transpep_catalytic_dom"/>
</dbReference>
<evidence type="ECO:0000256" key="2">
    <source>
        <dbReference type="ARBA" id="ARBA00022679"/>
    </source>
</evidence>
<dbReference type="EMBL" id="CAKKNT010000016">
    <property type="protein sequence ID" value="CAH0418810.1"/>
    <property type="molecule type" value="Genomic_DNA"/>
</dbReference>
<protein>
    <recommendedName>
        <fullName evidence="8">L,D-TPase catalytic domain-containing protein</fullName>
    </recommendedName>
</protein>
<comment type="pathway">
    <text evidence="1 6">Cell wall biogenesis; peptidoglycan biosynthesis.</text>
</comment>
<evidence type="ECO:0000256" key="6">
    <source>
        <dbReference type="PROSITE-ProRule" id="PRU01373"/>
    </source>
</evidence>
<feature type="active site" description="Proton donor/acceptor" evidence="6">
    <location>
        <position position="226"/>
    </location>
</feature>
<gene>
    <name evidence="9" type="ORF">WGH24286_01252</name>
</gene>
<comment type="caution">
    <text evidence="9">The sequence shown here is derived from an EMBL/GenBank/DDBJ whole genome shotgun (WGS) entry which is preliminary data.</text>
</comment>
<feature type="compositionally biased region" description="Basic and acidic residues" evidence="7">
    <location>
        <begin position="99"/>
        <end position="114"/>
    </location>
</feature>
<dbReference type="PANTHER" id="PTHR30582:SF2">
    <property type="entry name" value="L,D-TRANSPEPTIDASE YCIB-RELATED"/>
    <property type="match status" value="1"/>
</dbReference>
<dbReference type="Pfam" id="PF03734">
    <property type="entry name" value="YkuD"/>
    <property type="match status" value="1"/>
</dbReference>
<dbReference type="RefSeq" id="WP_230098891.1">
    <property type="nucleotide sequence ID" value="NZ_CAKKNT010000016.1"/>
</dbReference>
<dbReference type="InterPro" id="IPR005490">
    <property type="entry name" value="LD_TPept_cat_dom"/>
</dbReference>
<dbReference type="InterPro" id="IPR050979">
    <property type="entry name" value="LD-transpeptidase"/>
</dbReference>
<dbReference type="Proteomes" id="UP000789719">
    <property type="component" value="Unassembled WGS sequence"/>
</dbReference>
<feature type="compositionally biased region" description="Low complexity" evidence="7">
    <location>
        <begin position="43"/>
        <end position="98"/>
    </location>
</feature>
<evidence type="ECO:0000256" key="4">
    <source>
        <dbReference type="ARBA" id="ARBA00022984"/>
    </source>
</evidence>
<reference evidence="9 10" key="1">
    <citation type="submission" date="2021-11" db="EMBL/GenBank/DDBJ databases">
        <authorList>
            <person name="Depoorter E."/>
        </authorList>
    </citation>
    <scope>NUCLEOTIDE SEQUENCE [LARGE SCALE GENOMIC DNA]</scope>
    <source>
        <strain evidence="9 10">LMG 24286</strain>
    </source>
</reference>
<keyword evidence="2" id="KW-0808">Transferase</keyword>
<feature type="domain" description="L,D-TPase catalytic" evidence="8">
    <location>
        <begin position="151"/>
        <end position="277"/>
    </location>
</feature>
<name>A0ABN8BQC3_9LACO</name>
<evidence type="ECO:0000256" key="3">
    <source>
        <dbReference type="ARBA" id="ARBA00022960"/>
    </source>
</evidence>
<evidence type="ECO:0000256" key="7">
    <source>
        <dbReference type="SAM" id="MobiDB-lite"/>
    </source>
</evidence>
<evidence type="ECO:0000256" key="1">
    <source>
        <dbReference type="ARBA" id="ARBA00004752"/>
    </source>
</evidence>
<keyword evidence="10" id="KW-1185">Reference proteome</keyword>